<evidence type="ECO:0000256" key="7">
    <source>
        <dbReference type="RuleBase" id="RU366006"/>
    </source>
</evidence>
<sequence>MARVISVEVGKFPIAGSFTISRGSKTEAEVVICTIRDGGNTGRGECVPYTRYGESIEGVRTAIEGIAAQIAAGLERPSLLDAMPAGAARNAVDCALWDLEAKASGRTVASIIAPRAEPLETAYTLSLGEPEAMARQARLNAGRPLLKVKIGGGGDDIARIRAVRDAAPHSRLVIDANEGWTDADVERNLAAAAGLGVALVEQPLPAGQDAILRRIAHPVPVCADESVHEAADLDALAGLYDAVNIKLDKAGGLTAALLLRDRARELGLKIMVGCMVGTSLAMAPAVLLAQGADFVDLDGPLLLARDRQPGLEYRGSTVFPPTPQLWG</sequence>
<dbReference type="STRING" id="69279.BG36_02640"/>
<dbReference type="EC" id="5.1.1.-" evidence="7"/>
<evidence type="ECO:0000256" key="3">
    <source>
        <dbReference type="ARBA" id="ARBA00022842"/>
    </source>
</evidence>
<dbReference type="SUPFAM" id="SSF54826">
    <property type="entry name" value="Enolase N-terminal domain-like"/>
    <property type="match status" value="1"/>
</dbReference>
<dbReference type="InterPro" id="IPR013342">
    <property type="entry name" value="Mandelate_racemase_C"/>
</dbReference>
<gene>
    <name evidence="9" type="ORF">BG36_02640</name>
    <name evidence="10" type="ORF">DES43_11143</name>
</gene>
<organism evidence="9 11">
    <name type="scientific">Aquamicrobium defluvii</name>
    <dbReference type="NCBI Taxonomy" id="69279"/>
    <lineage>
        <taxon>Bacteria</taxon>
        <taxon>Pseudomonadati</taxon>
        <taxon>Pseudomonadota</taxon>
        <taxon>Alphaproteobacteria</taxon>
        <taxon>Hyphomicrobiales</taxon>
        <taxon>Phyllobacteriaceae</taxon>
        <taxon>Aquamicrobium</taxon>
    </lineage>
</organism>
<comment type="similarity">
    <text evidence="1 7">Belongs to the mandelate racemase/muconate lactonizing enzyme family.</text>
</comment>
<accession>A0A011TBJ6</accession>
<dbReference type="Gene3D" id="3.30.390.10">
    <property type="entry name" value="Enolase-like, N-terminal domain"/>
    <property type="match status" value="1"/>
</dbReference>
<dbReference type="GO" id="GO:0016855">
    <property type="term" value="F:racemase and epimerase activity, acting on amino acids and derivatives"/>
    <property type="evidence" value="ECO:0007669"/>
    <property type="project" value="UniProtKB-UniRule"/>
</dbReference>
<keyword evidence="12" id="KW-1185">Reference proteome</keyword>
<dbReference type="Pfam" id="PF13378">
    <property type="entry name" value="MR_MLE_C"/>
    <property type="match status" value="1"/>
</dbReference>
<dbReference type="InterPro" id="IPR034593">
    <property type="entry name" value="DgoD-like"/>
</dbReference>
<dbReference type="eggNOG" id="COG4948">
    <property type="taxonomic scope" value="Bacteria"/>
</dbReference>
<dbReference type="CDD" id="cd03319">
    <property type="entry name" value="L-Ala-DL-Glu_epimerase"/>
    <property type="match status" value="1"/>
</dbReference>
<dbReference type="SFLD" id="SFLDG00180">
    <property type="entry name" value="muconate_cycloisomerase"/>
    <property type="match status" value="1"/>
</dbReference>
<keyword evidence="3 6" id="KW-0460">Magnesium</keyword>
<dbReference type="Proteomes" id="UP000019849">
    <property type="component" value="Unassembled WGS sequence"/>
</dbReference>
<dbReference type="EMBL" id="JENY01000010">
    <property type="protein sequence ID" value="EXL08974.1"/>
    <property type="molecule type" value="Genomic_DNA"/>
</dbReference>
<dbReference type="InterPro" id="IPR013341">
    <property type="entry name" value="Mandelate_racemase_N_dom"/>
</dbReference>
<dbReference type="Gene3D" id="3.20.20.120">
    <property type="entry name" value="Enolase-like C-terminal domain"/>
    <property type="match status" value="1"/>
</dbReference>
<proteinExistence type="inferred from homology"/>
<dbReference type="SFLD" id="SFLDF00010">
    <property type="entry name" value="dipeptide_epimerase"/>
    <property type="match status" value="1"/>
</dbReference>
<reference evidence="9 11" key="1">
    <citation type="submission" date="2014-02" db="EMBL/GenBank/DDBJ databases">
        <title>Aquamicrobium defluvii Genome sequencing.</title>
        <authorList>
            <person name="Wang X."/>
        </authorList>
    </citation>
    <scope>NUCLEOTIDE SEQUENCE [LARGE SCALE GENOMIC DNA]</scope>
    <source>
        <strain evidence="9 11">W13Z1</strain>
    </source>
</reference>
<dbReference type="InterPro" id="IPR036849">
    <property type="entry name" value="Enolase-like_C_sf"/>
</dbReference>
<comment type="caution">
    <text evidence="9">The sequence shown here is derived from an EMBL/GenBank/DDBJ whole genome shotgun (WGS) entry which is preliminary data.</text>
</comment>
<dbReference type="SUPFAM" id="SSF51604">
    <property type="entry name" value="Enolase C-terminal domain-like"/>
    <property type="match status" value="1"/>
</dbReference>
<evidence type="ECO:0000313" key="10">
    <source>
        <dbReference type="EMBL" id="TDR35042.1"/>
    </source>
</evidence>
<evidence type="ECO:0000256" key="4">
    <source>
        <dbReference type="ARBA" id="ARBA00023235"/>
    </source>
</evidence>
<feature type="binding site" evidence="6">
    <location>
        <position position="175"/>
    </location>
    <ligand>
        <name>Mg(2+)</name>
        <dbReference type="ChEBI" id="CHEBI:18420"/>
    </ligand>
</feature>
<dbReference type="SMART" id="SM00922">
    <property type="entry name" value="MR_MLE"/>
    <property type="match status" value="1"/>
</dbReference>
<dbReference type="EMBL" id="SNZF01000011">
    <property type="protein sequence ID" value="TDR35042.1"/>
    <property type="molecule type" value="Genomic_DNA"/>
</dbReference>
<feature type="domain" description="Mandelate racemase/muconate lactonizing enzyme C-terminal" evidence="8">
    <location>
        <begin position="130"/>
        <end position="222"/>
    </location>
</feature>
<evidence type="ECO:0000313" key="12">
    <source>
        <dbReference type="Proteomes" id="UP000294958"/>
    </source>
</evidence>
<evidence type="ECO:0000256" key="2">
    <source>
        <dbReference type="ARBA" id="ARBA00022723"/>
    </source>
</evidence>
<feature type="active site" description="Proton acceptor; specific for (R)-substrate epimerization" evidence="5">
    <location>
        <position position="149"/>
    </location>
</feature>
<comment type="cofactor">
    <cofactor evidence="6 7">
        <name>Mg(2+)</name>
        <dbReference type="ChEBI" id="CHEBI:18420"/>
    </cofactor>
    <text evidence="6 7">Binds 1 Mg(2+) ion per subunit.</text>
</comment>
<dbReference type="HOGENOM" id="CLU_030273_4_3_5"/>
<reference evidence="10 12" key="2">
    <citation type="submission" date="2019-03" db="EMBL/GenBank/DDBJ databases">
        <title>Genomic Encyclopedia of Type Strains, Phase IV (KMG-IV): sequencing the most valuable type-strain genomes for metagenomic binning, comparative biology and taxonomic classification.</title>
        <authorList>
            <person name="Goeker M."/>
        </authorList>
    </citation>
    <scope>NUCLEOTIDE SEQUENCE [LARGE SCALE GENOMIC DNA]</scope>
    <source>
        <strain evidence="10 12">DSM 11603</strain>
    </source>
</reference>
<feature type="active site" description="Proton acceptor; specific for (S)-substrate epimerization" evidence="5">
    <location>
        <position position="246"/>
    </location>
</feature>
<dbReference type="Pfam" id="PF02746">
    <property type="entry name" value="MR_MLE_N"/>
    <property type="match status" value="1"/>
</dbReference>
<evidence type="ECO:0000256" key="1">
    <source>
        <dbReference type="ARBA" id="ARBA00008031"/>
    </source>
</evidence>
<dbReference type="InterPro" id="IPR029017">
    <property type="entry name" value="Enolase-like_N"/>
</dbReference>
<dbReference type="PATRIC" id="fig|69279.3.peg.1933"/>
<dbReference type="SFLD" id="SFLDS00001">
    <property type="entry name" value="Enolase"/>
    <property type="match status" value="1"/>
</dbReference>
<evidence type="ECO:0000256" key="5">
    <source>
        <dbReference type="PIRSR" id="PIRSR634603-1"/>
    </source>
</evidence>
<evidence type="ECO:0000256" key="6">
    <source>
        <dbReference type="PIRSR" id="PIRSR634603-3"/>
    </source>
</evidence>
<dbReference type="PANTHER" id="PTHR48080:SF3">
    <property type="entry name" value="ENOLASE SUPERFAMILY MEMBER DDB_G0284701"/>
    <property type="match status" value="1"/>
</dbReference>
<dbReference type="Proteomes" id="UP000294958">
    <property type="component" value="Unassembled WGS sequence"/>
</dbReference>
<feature type="binding site" evidence="6">
    <location>
        <position position="201"/>
    </location>
    <ligand>
        <name>Mg(2+)</name>
        <dbReference type="ChEBI" id="CHEBI:18420"/>
    </ligand>
</feature>
<evidence type="ECO:0000313" key="11">
    <source>
        <dbReference type="Proteomes" id="UP000019849"/>
    </source>
</evidence>
<keyword evidence="4 7" id="KW-0413">Isomerase</keyword>
<protein>
    <recommendedName>
        <fullName evidence="7">Dipeptide epimerase</fullName>
        <ecNumber evidence="7">5.1.1.-</ecNumber>
    </recommendedName>
</protein>
<keyword evidence="2 6" id="KW-0479">Metal-binding</keyword>
<dbReference type="RefSeq" id="WP_035025887.1">
    <property type="nucleotide sequence ID" value="NZ_KK073884.1"/>
</dbReference>
<dbReference type="NCBIfam" id="NF042940">
    <property type="entry name" value="racemase_DgcA"/>
    <property type="match status" value="1"/>
</dbReference>
<feature type="binding site" evidence="6">
    <location>
        <position position="224"/>
    </location>
    <ligand>
        <name>Mg(2+)</name>
        <dbReference type="ChEBI" id="CHEBI:18420"/>
    </ligand>
</feature>
<evidence type="ECO:0000259" key="8">
    <source>
        <dbReference type="SMART" id="SM00922"/>
    </source>
</evidence>
<dbReference type="OrthoDB" id="9782675at2"/>
<dbReference type="PANTHER" id="PTHR48080">
    <property type="entry name" value="D-GALACTONATE DEHYDRATASE-RELATED"/>
    <property type="match status" value="1"/>
</dbReference>
<dbReference type="InterPro" id="IPR029065">
    <property type="entry name" value="Enolase_C-like"/>
</dbReference>
<dbReference type="GO" id="GO:0046872">
    <property type="term" value="F:metal ion binding"/>
    <property type="evidence" value="ECO:0007669"/>
    <property type="project" value="UniProtKB-KW"/>
</dbReference>
<name>A0A011TBJ6_9HYPH</name>
<dbReference type="AlphaFoldDB" id="A0A011TBJ6"/>
<evidence type="ECO:0000313" key="9">
    <source>
        <dbReference type="EMBL" id="EXL08974.1"/>
    </source>
</evidence>
<dbReference type="InterPro" id="IPR034603">
    <property type="entry name" value="Dipeptide_epimerase"/>
</dbReference>